<reference evidence="7 8" key="1">
    <citation type="journal article" date="2018" name="Front. Microbiol.">
        <title>Genomic and genetic insights into a cosmopolitan fungus, Paecilomyces variotii (Eurotiales).</title>
        <authorList>
            <person name="Urquhart A.S."/>
            <person name="Mondo S.J."/>
            <person name="Makela M.R."/>
            <person name="Hane J.K."/>
            <person name="Wiebenga A."/>
            <person name="He G."/>
            <person name="Mihaltcheva S."/>
            <person name="Pangilinan J."/>
            <person name="Lipzen A."/>
            <person name="Barry K."/>
            <person name="de Vries R.P."/>
            <person name="Grigoriev I.V."/>
            <person name="Idnurm A."/>
        </authorList>
    </citation>
    <scope>NUCLEOTIDE SEQUENCE [LARGE SCALE GENOMIC DNA]</scope>
    <source>
        <strain evidence="7 8">CBS 101075</strain>
    </source>
</reference>
<keyword evidence="4 6" id="KW-0472">Membrane</keyword>
<evidence type="ECO:0000313" key="7">
    <source>
        <dbReference type="EMBL" id="RWQ97853.1"/>
    </source>
</evidence>
<dbReference type="RefSeq" id="XP_028487498.1">
    <property type="nucleotide sequence ID" value="XM_028625555.1"/>
</dbReference>
<dbReference type="Gene3D" id="2.30.30.40">
    <property type="entry name" value="SH3 Domains"/>
    <property type="match status" value="1"/>
</dbReference>
<keyword evidence="2 6" id="KW-0812">Transmembrane</keyword>
<evidence type="ECO:0000256" key="5">
    <source>
        <dbReference type="SAM" id="MobiDB-lite"/>
    </source>
</evidence>
<keyword evidence="3 6" id="KW-1133">Transmembrane helix</keyword>
<keyword evidence="8" id="KW-1185">Reference proteome</keyword>
<dbReference type="OrthoDB" id="2163411at2759"/>
<dbReference type="VEuPathDB" id="FungiDB:C8Q69DRAFT_151814"/>
<dbReference type="GO" id="GO:0071944">
    <property type="term" value="C:cell periphery"/>
    <property type="evidence" value="ECO:0007669"/>
    <property type="project" value="UniProtKB-ARBA"/>
</dbReference>
<feature type="compositionally biased region" description="Polar residues" evidence="5">
    <location>
        <begin position="320"/>
        <end position="332"/>
    </location>
</feature>
<dbReference type="EMBL" id="RCNU01000002">
    <property type="protein sequence ID" value="RWQ97853.1"/>
    <property type="molecule type" value="Genomic_DNA"/>
</dbReference>
<dbReference type="GO" id="GO:0016020">
    <property type="term" value="C:membrane"/>
    <property type="evidence" value="ECO:0007669"/>
    <property type="project" value="UniProtKB-SubCell"/>
</dbReference>
<dbReference type="InterPro" id="IPR051694">
    <property type="entry name" value="Immunoregulatory_rcpt-like"/>
</dbReference>
<dbReference type="AlphaFoldDB" id="A0A443I1B7"/>
<gene>
    <name evidence="7" type="ORF">C8Q69DRAFT_151814</name>
</gene>
<comment type="caution">
    <text evidence="7">The sequence shown here is derived from an EMBL/GenBank/DDBJ whole genome shotgun (WGS) entry which is preliminary data.</text>
</comment>
<dbReference type="Proteomes" id="UP000283841">
    <property type="component" value="Unassembled WGS sequence"/>
</dbReference>
<dbReference type="GeneID" id="39594832"/>
<evidence type="ECO:0000256" key="2">
    <source>
        <dbReference type="ARBA" id="ARBA00022692"/>
    </source>
</evidence>
<evidence type="ECO:0000256" key="1">
    <source>
        <dbReference type="ARBA" id="ARBA00004167"/>
    </source>
</evidence>
<feature type="transmembrane region" description="Helical" evidence="6">
    <location>
        <begin position="242"/>
        <end position="266"/>
    </location>
</feature>
<evidence type="ECO:0000313" key="8">
    <source>
        <dbReference type="Proteomes" id="UP000283841"/>
    </source>
</evidence>
<feature type="compositionally biased region" description="Polar residues" evidence="5">
    <location>
        <begin position="342"/>
        <end position="356"/>
    </location>
</feature>
<feature type="region of interest" description="Disordered" evidence="5">
    <location>
        <begin position="473"/>
        <end position="497"/>
    </location>
</feature>
<sequence>MGGSCISLSGSTTCPAFNASSISTDSSLVALYPFLAYVSNLNDFDEQLSNYVKAGYVKEKYQQLLGCSNVDLSNTTDYYARYTTSMICNGIIQNSKQPCSLDAAESQPLCAETCALVATSEEEIAVDPSLCGKPKADFMSQIRADFTVCALPADSLTGTCISGAQNEPDNCGYGTNTVGLCSYCASSSPNSTDSCCINSNATGRCANVHLPTPSTLPPLFPSSTSTSLPSSAKHNNGLSGGAIAGIVIGSVAGFALLAALLALLCICMRRRRNQKAANILNQPTPQRKGLSQMQYSRTSTDPQGYGALAGGRVARMSALQVDSRSPSRTRASGTRAIPGKYSDSSDSETFGASPSIGSRRGPPVTNRRKGSLSSTSILAGDSDQSPRSGTGAQYSSPEGVASGQSEQLPYFRDYYSQDDVHPGDKVAVLWAYQPRAADEFELERGEVLKVVGIWDDGWATGIRVNERAEDFDGKHRVQRDSGVSNGSENRTSSPQPTGEIKAFPLVCVCLPQHWQKTIERDIAAEGEV</sequence>
<dbReference type="SUPFAM" id="SSF50044">
    <property type="entry name" value="SH3-domain"/>
    <property type="match status" value="1"/>
</dbReference>
<evidence type="ECO:0000256" key="6">
    <source>
        <dbReference type="SAM" id="Phobius"/>
    </source>
</evidence>
<comment type="subcellular location">
    <subcellularLocation>
        <location evidence="1">Membrane</location>
        <topology evidence="1">Single-pass membrane protein</topology>
    </subcellularLocation>
</comment>
<proteinExistence type="predicted"/>
<dbReference type="PANTHER" id="PTHR15549">
    <property type="entry name" value="PAIRED IMMUNOGLOBULIN-LIKE TYPE 2 RECEPTOR"/>
    <property type="match status" value="1"/>
</dbReference>
<dbReference type="InterPro" id="IPR036028">
    <property type="entry name" value="SH3-like_dom_sf"/>
</dbReference>
<protein>
    <recommendedName>
        <fullName evidence="9">SH3 domain protein</fullName>
    </recommendedName>
</protein>
<accession>A0A443I1B7</accession>
<feature type="compositionally biased region" description="Polar residues" evidence="5">
    <location>
        <begin position="371"/>
        <end position="403"/>
    </location>
</feature>
<dbReference type="STRING" id="264951.A0A443I1B7"/>
<feature type="compositionally biased region" description="Polar residues" evidence="5">
    <location>
        <begin position="481"/>
        <end position="496"/>
    </location>
</feature>
<evidence type="ECO:0000256" key="3">
    <source>
        <dbReference type="ARBA" id="ARBA00022989"/>
    </source>
</evidence>
<organism evidence="7 8">
    <name type="scientific">Byssochlamys spectabilis</name>
    <name type="common">Paecilomyces variotii</name>
    <dbReference type="NCBI Taxonomy" id="264951"/>
    <lineage>
        <taxon>Eukaryota</taxon>
        <taxon>Fungi</taxon>
        <taxon>Dikarya</taxon>
        <taxon>Ascomycota</taxon>
        <taxon>Pezizomycotina</taxon>
        <taxon>Eurotiomycetes</taxon>
        <taxon>Eurotiomycetidae</taxon>
        <taxon>Eurotiales</taxon>
        <taxon>Thermoascaceae</taxon>
        <taxon>Paecilomyces</taxon>
    </lineage>
</organism>
<dbReference type="PANTHER" id="PTHR15549:SF32">
    <property type="entry name" value="SH3 DOMAIN-CONTAINING PROTEIN"/>
    <property type="match status" value="1"/>
</dbReference>
<feature type="compositionally biased region" description="Polar residues" evidence="5">
    <location>
        <begin position="278"/>
        <end position="302"/>
    </location>
</feature>
<name>A0A443I1B7_BYSSP</name>
<feature type="region of interest" description="Disordered" evidence="5">
    <location>
        <begin position="278"/>
        <end position="403"/>
    </location>
</feature>
<evidence type="ECO:0000256" key="4">
    <source>
        <dbReference type="ARBA" id="ARBA00023136"/>
    </source>
</evidence>
<evidence type="ECO:0008006" key="9">
    <source>
        <dbReference type="Google" id="ProtNLM"/>
    </source>
</evidence>